<organism evidence="1 2">
    <name type="scientific">Symbiodinium natans</name>
    <dbReference type="NCBI Taxonomy" id="878477"/>
    <lineage>
        <taxon>Eukaryota</taxon>
        <taxon>Sar</taxon>
        <taxon>Alveolata</taxon>
        <taxon>Dinophyceae</taxon>
        <taxon>Suessiales</taxon>
        <taxon>Symbiodiniaceae</taxon>
        <taxon>Symbiodinium</taxon>
    </lineage>
</organism>
<evidence type="ECO:0000313" key="2">
    <source>
        <dbReference type="Proteomes" id="UP000604046"/>
    </source>
</evidence>
<reference evidence="1" key="1">
    <citation type="submission" date="2021-02" db="EMBL/GenBank/DDBJ databases">
        <authorList>
            <person name="Dougan E. K."/>
            <person name="Rhodes N."/>
            <person name="Thang M."/>
            <person name="Chan C."/>
        </authorList>
    </citation>
    <scope>NUCLEOTIDE SEQUENCE</scope>
</reference>
<dbReference type="Proteomes" id="UP000604046">
    <property type="component" value="Unassembled WGS sequence"/>
</dbReference>
<dbReference type="EMBL" id="CAJNDS010002067">
    <property type="protein sequence ID" value="CAE7301562.1"/>
    <property type="molecule type" value="Genomic_DNA"/>
</dbReference>
<keyword evidence="2" id="KW-1185">Reference proteome</keyword>
<dbReference type="AlphaFoldDB" id="A0A812NSG9"/>
<dbReference type="OrthoDB" id="479537at2759"/>
<gene>
    <name evidence="1" type="ORF">SNAT2548_LOCUS15862</name>
</gene>
<sequence>MEDERLWNSLLGEGIEAHSELRATFLTPWHLAVSVLDEADAITVFRQLVSGEPEIFYEQQGRLLWRWIGRNQDLLQRVQARLLSKCRRVEAYMAPPVSAAEVYDAVSSHHVVLKKVVRRSQRRWLTAGSGTLAEIEQKSKQFWGNILLGYMVEAQLPFSQLPVADESQRREIALRAFGARRSKTLRNRARCWRKARDWFLSFKGTAFPTSNLDVVGYMIFLEQEVGAKSCINDFLAALSVLEDAGQVSVSNQLCKDRLVLAASKSYVASAPSGQKQAPPLTVAMLISLELYVCDRRNPMYARCLAWACLLCVWACMRISDLQGIDMSRLKLFSAGLRGSLVRTKTTGSDKKVAEVPFFVRRDANLSGSDWLRIGRQLWVDLGHLNRDFLVWQTGAAMDEPRLRYAAPEVIAGYMRNVWAHLRVPEKKFGRQRWELKEDAWLLAGDCYMFWSGHSMRHFLPTVSAIFGEPKDRRDYLGRWHVGLHQSADYLHTCRQIVLDVQKLVCDKLCGGKPGYDEDELFAELRQWLVVRGCDPDPVVKSHMIMRLVDGARVLNQRWPMIGGFGEAEADVSLPEGQEEGAQGQASPFWVSVSRKSGQETSHSQSVLGVALELPSGGGRLEGHREFRRQLLSTMLPRSDRNQLQLR</sequence>
<proteinExistence type="predicted"/>
<protein>
    <submittedName>
        <fullName evidence="1">Uncharacterized protein</fullName>
    </submittedName>
</protein>
<comment type="caution">
    <text evidence="1">The sequence shown here is derived from an EMBL/GenBank/DDBJ whole genome shotgun (WGS) entry which is preliminary data.</text>
</comment>
<name>A0A812NSG9_9DINO</name>
<accession>A0A812NSG9</accession>
<evidence type="ECO:0000313" key="1">
    <source>
        <dbReference type="EMBL" id="CAE7301562.1"/>
    </source>
</evidence>